<evidence type="ECO:0000256" key="1">
    <source>
        <dbReference type="ARBA" id="ARBA00006676"/>
    </source>
</evidence>
<dbReference type="GO" id="GO:0032264">
    <property type="term" value="P:IMP salvage"/>
    <property type="evidence" value="ECO:0007669"/>
    <property type="project" value="InterPro"/>
</dbReference>
<dbReference type="OrthoDB" id="1723809at2759"/>
<dbReference type="GO" id="GO:0046033">
    <property type="term" value="P:AMP metabolic process"/>
    <property type="evidence" value="ECO:0007669"/>
    <property type="project" value="TreeGrafter"/>
</dbReference>
<name>A0A2G9T8Q9_TELCI</name>
<dbReference type="PANTHER" id="PTHR11359:SF0">
    <property type="entry name" value="AMP DEAMINASE"/>
    <property type="match status" value="1"/>
</dbReference>
<dbReference type="Pfam" id="PF19326">
    <property type="entry name" value="AMP_deaminase"/>
    <property type="match status" value="1"/>
</dbReference>
<gene>
    <name evidence="2" type="ORF">TELCIR_24282</name>
</gene>
<dbReference type="InterPro" id="IPR006329">
    <property type="entry name" value="AMPD"/>
</dbReference>
<dbReference type="EMBL" id="KZ397820">
    <property type="protein sequence ID" value="PIO54356.1"/>
    <property type="molecule type" value="Genomic_DNA"/>
</dbReference>
<proteinExistence type="inferred from homology"/>
<protein>
    <submittedName>
        <fullName evidence="2">Uncharacterized protein</fullName>
    </submittedName>
</protein>
<dbReference type="Gene3D" id="4.10.800.20">
    <property type="match status" value="1"/>
</dbReference>
<dbReference type="GO" id="GO:0003876">
    <property type="term" value="F:AMP deaminase activity"/>
    <property type="evidence" value="ECO:0007669"/>
    <property type="project" value="InterPro"/>
</dbReference>
<sequence>KSFCFRRLSYLQNKFQLHVLLNELRELHEQKAVSHRDFYNIRKVDTHIHAASSMNQKHLLRFIKKKIRTEANTVVLEKVLVPSVTATDSENNKPVTMKEVFKKMGIDAYDLSVDMLDVHADRNTFHRFDKFNTK</sequence>
<evidence type="ECO:0000313" key="2">
    <source>
        <dbReference type="EMBL" id="PIO54356.1"/>
    </source>
</evidence>
<dbReference type="AlphaFoldDB" id="A0A2G9T8Q9"/>
<feature type="non-terminal residue" evidence="2">
    <location>
        <position position="1"/>
    </location>
</feature>
<keyword evidence="3" id="KW-1185">Reference proteome</keyword>
<evidence type="ECO:0000313" key="3">
    <source>
        <dbReference type="Proteomes" id="UP000230423"/>
    </source>
</evidence>
<organism evidence="2 3">
    <name type="scientific">Teladorsagia circumcincta</name>
    <name type="common">Brown stomach worm</name>
    <name type="synonym">Ostertagia circumcincta</name>
    <dbReference type="NCBI Taxonomy" id="45464"/>
    <lineage>
        <taxon>Eukaryota</taxon>
        <taxon>Metazoa</taxon>
        <taxon>Ecdysozoa</taxon>
        <taxon>Nematoda</taxon>
        <taxon>Chromadorea</taxon>
        <taxon>Rhabditida</taxon>
        <taxon>Rhabditina</taxon>
        <taxon>Rhabditomorpha</taxon>
        <taxon>Strongyloidea</taxon>
        <taxon>Trichostrongylidae</taxon>
        <taxon>Teladorsagia</taxon>
    </lineage>
</organism>
<dbReference type="PANTHER" id="PTHR11359">
    <property type="entry name" value="AMP DEAMINASE"/>
    <property type="match status" value="1"/>
</dbReference>
<dbReference type="InterPro" id="IPR032466">
    <property type="entry name" value="Metal_Hydrolase"/>
</dbReference>
<reference evidence="2 3" key="1">
    <citation type="submission" date="2015-09" db="EMBL/GenBank/DDBJ databases">
        <title>Draft genome of the parasitic nematode Teladorsagia circumcincta isolate WARC Sus (inbred).</title>
        <authorList>
            <person name="Mitreva M."/>
        </authorList>
    </citation>
    <scope>NUCLEOTIDE SEQUENCE [LARGE SCALE GENOMIC DNA]</scope>
    <source>
        <strain evidence="2 3">S</strain>
    </source>
</reference>
<comment type="similarity">
    <text evidence="1">Belongs to the metallo-dependent hydrolases superfamily. Adenosine and AMP deaminases family.</text>
</comment>
<dbReference type="Proteomes" id="UP000230423">
    <property type="component" value="Unassembled WGS sequence"/>
</dbReference>
<dbReference type="GO" id="GO:0005829">
    <property type="term" value="C:cytosol"/>
    <property type="evidence" value="ECO:0007669"/>
    <property type="project" value="TreeGrafter"/>
</dbReference>
<dbReference type="SUPFAM" id="SSF51556">
    <property type="entry name" value="Metallo-dependent hydrolases"/>
    <property type="match status" value="1"/>
</dbReference>
<dbReference type="Gene3D" id="3.20.20.140">
    <property type="entry name" value="Metal-dependent hydrolases"/>
    <property type="match status" value="1"/>
</dbReference>
<accession>A0A2G9T8Q9</accession>